<gene>
    <name evidence="2" type="ORF">V757_05360</name>
</gene>
<comment type="caution">
    <text evidence="2">The sequence shown here is derived from an EMBL/GenBank/DDBJ whole genome shotgun (WGS) entry which is preliminary data.</text>
</comment>
<reference evidence="2 3" key="1">
    <citation type="submission" date="2013-11" db="EMBL/GenBank/DDBJ databases">
        <title>Genomic analysis of Pelistega sp. HM-7.</title>
        <authorList>
            <person name="Kumbhare S.V."/>
            <person name="Shetty S.A."/>
            <person name="Sharma O."/>
            <person name="Dhotre D.P."/>
        </authorList>
    </citation>
    <scope>NUCLEOTIDE SEQUENCE [LARGE SCALE GENOMIC DNA]</scope>
    <source>
        <strain evidence="2 3">HM-7</strain>
    </source>
</reference>
<dbReference type="Pfam" id="PF05656">
    <property type="entry name" value="DUF805"/>
    <property type="match status" value="1"/>
</dbReference>
<dbReference type="Proteomes" id="UP000018766">
    <property type="component" value="Unassembled WGS sequence"/>
</dbReference>
<keyword evidence="3" id="KW-1185">Reference proteome</keyword>
<dbReference type="PANTHER" id="PTHR34980:SF2">
    <property type="entry name" value="INNER MEMBRANE PROTEIN YHAH-RELATED"/>
    <property type="match status" value="1"/>
</dbReference>
<evidence type="ECO:0000313" key="3">
    <source>
        <dbReference type="Proteomes" id="UP000018766"/>
    </source>
</evidence>
<feature type="transmembrane region" description="Helical" evidence="1">
    <location>
        <begin position="93"/>
        <end position="113"/>
    </location>
</feature>
<dbReference type="GO" id="GO:0005886">
    <property type="term" value="C:plasma membrane"/>
    <property type="evidence" value="ECO:0007669"/>
    <property type="project" value="TreeGrafter"/>
</dbReference>
<dbReference type="AlphaFoldDB" id="V8G965"/>
<evidence type="ECO:0000256" key="1">
    <source>
        <dbReference type="SAM" id="Phobius"/>
    </source>
</evidence>
<protein>
    <recommendedName>
        <fullName evidence="4">DUF805 domain-containing protein</fullName>
    </recommendedName>
</protein>
<organism evidence="2 3">
    <name type="scientific">Pelistega indica</name>
    <dbReference type="NCBI Taxonomy" id="1414851"/>
    <lineage>
        <taxon>Bacteria</taxon>
        <taxon>Pseudomonadati</taxon>
        <taxon>Pseudomonadota</taxon>
        <taxon>Betaproteobacteria</taxon>
        <taxon>Burkholderiales</taxon>
        <taxon>Alcaligenaceae</taxon>
        <taxon>Pelistega</taxon>
    </lineage>
</organism>
<accession>V8G965</accession>
<dbReference type="RefSeq" id="WP_023950511.1">
    <property type="nucleotide sequence ID" value="NZ_AYSV01000071.1"/>
</dbReference>
<feature type="transmembrane region" description="Helical" evidence="1">
    <location>
        <begin position="24"/>
        <end position="43"/>
    </location>
</feature>
<evidence type="ECO:0000313" key="2">
    <source>
        <dbReference type="EMBL" id="ETD72252.1"/>
    </source>
</evidence>
<feature type="transmembrane region" description="Helical" evidence="1">
    <location>
        <begin position="63"/>
        <end position="81"/>
    </location>
</feature>
<evidence type="ECO:0008006" key="4">
    <source>
        <dbReference type="Google" id="ProtNLM"/>
    </source>
</evidence>
<sequence>MWEAYIEGWRKYFNISGRTSRRDYWFFTVMAVLVFILTYYADFFLGTLIPSPTTVTGQVEEPFGIINSIYLIAILIPNLTITIRRLHDIGKSAVWLVLLLIPFFGLLLFIYYMCKGSDKNNRYGPNPNNEEVVFEHCQ</sequence>
<dbReference type="PANTHER" id="PTHR34980">
    <property type="entry name" value="INNER MEMBRANE PROTEIN-RELATED-RELATED"/>
    <property type="match status" value="1"/>
</dbReference>
<dbReference type="InterPro" id="IPR008523">
    <property type="entry name" value="DUF805"/>
</dbReference>
<name>V8G965_9BURK</name>
<dbReference type="EMBL" id="AYSV01000071">
    <property type="protein sequence ID" value="ETD72252.1"/>
    <property type="molecule type" value="Genomic_DNA"/>
</dbReference>
<keyword evidence="1" id="KW-0472">Membrane</keyword>
<keyword evidence="1" id="KW-1133">Transmembrane helix</keyword>
<proteinExistence type="predicted"/>
<keyword evidence="1" id="KW-0812">Transmembrane</keyword>
<dbReference type="OrthoDB" id="9812349at2"/>